<dbReference type="NCBIfam" id="NF047320">
    <property type="entry name" value="morpho_MmpB"/>
    <property type="match status" value="1"/>
</dbReference>
<dbReference type="RefSeq" id="WP_199789081.1">
    <property type="nucleotide sequence ID" value="NZ_BAAAPF010000277.1"/>
</dbReference>
<name>A0ABP4KD71_9ACTN</name>
<protein>
    <submittedName>
        <fullName evidence="2">Uncharacterized protein</fullName>
    </submittedName>
</protein>
<comment type="caution">
    <text evidence="2">The sequence shown here is derived from an EMBL/GenBank/DDBJ whole genome shotgun (WGS) entry which is preliminary data.</text>
</comment>
<sequence length="48" mass="5139">MLWSDPPDEPDEELRAAERQLRRAGWLLALAALVAITLGAAGPDALPT</sequence>
<accession>A0ABP4KD71</accession>
<dbReference type="InterPro" id="IPR058070">
    <property type="entry name" value="MmpB-like"/>
</dbReference>
<evidence type="ECO:0000313" key="3">
    <source>
        <dbReference type="Proteomes" id="UP001500443"/>
    </source>
</evidence>
<dbReference type="Pfam" id="PF26627">
    <property type="entry name" value="MmpB"/>
    <property type="match status" value="1"/>
</dbReference>
<keyword evidence="3" id="KW-1185">Reference proteome</keyword>
<dbReference type="Proteomes" id="UP001500443">
    <property type="component" value="Unassembled WGS sequence"/>
</dbReference>
<keyword evidence="1" id="KW-0812">Transmembrane</keyword>
<evidence type="ECO:0000313" key="2">
    <source>
        <dbReference type="EMBL" id="GAA1500450.1"/>
    </source>
</evidence>
<evidence type="ECO:0000256" key="1">
    <source>
        <dbReference type="SAM" id="Phobius"/>
    </source>
</evidence>
<dbReference type="EMBL" id="BAAAPF010000277">
    <property type="protein sequence ID" value="GAA1500450.1"/>
    <property type="molecule type" value="Genomic_DNA"/>
</dbReference>
<keyword evidence="1" id="KW-1133">Transmembrane helix</keyword>
<keyword evidence="1" id="KW-0472">Membrane</keyword>
<organism evidence="2 3">
    <name type="scientific">Streptomyces synnematoformans</name>
    <dbReference type="NCBI Taxonomy" id="415721"/>
    <lineage>
        <taxon>Bacteria</taxon>
        <taxon>Bacillati</taxon>
        <taxon>Actinomycetota</taxon>
        <taxon>Actinomycetes</taxon>
        <taxon>Kitasatosporales</taxon>
        <taxon>Streptomycetaceae</taxon>
        <taxon>Streptomyces</taxon>
    </lineage>
</organism>
<proteinExistence type="predicted"/>
<gene>
    <name evidence="2" type="ORF">GCM10009802_55870</name>
</gene>
<feature type="transmembrane region" description="Helical" evidence="1">
    <location>
        <begin position="24"/>
        <end position="42"/>
    </location>
</feature>
<reference evidence="3" key="1">
    <citation type="journal article" date="2019" name="Int. J. Syst. Evol. Microbiol.">
        <title>The Global Catalogue of Microorganisms (GCM) 10K type strain sequencing project: providing services to taxonomists for standard genome sequencing and annotation.</title>
        <authorList>
            <consortium name="The Broad Institute Genomics Platform"/>
            <consortium name="The Broad Institute Genome Sequencing Center for Infectious Disease"/>
            <person name="Wu L."/>
            <person name="Ma J."/>
        </authorList>
    </citation>
    <scope>NUCLEOTIDE SEQUENCE [LARGE SCALE GENOMIC DNA]</scope>
    <source>
        <strain evidence="3">JCM 15481</strain>
    </source>
</reference>